<evidence type="ECO:0000256" key="5">
    <source>
        <dbReference type="ARBA" id="ARBA00022840"/>
    </source>
</evidence>
<proteinExistence type="predicted"/>
<evidence type="ECO:0000256" key="2">
    <source>
        <dbReference type="ARBA" id="ARBA00022679"/>
    </source>
</evidence>
<protein>
    <recommendedName>
        <fullName evidence="6">Protein kinase domain-containing protein</fullName>
    </recommendedName>
</protein>
<name>A0A8S1YED2_9CILI</name>
<feature type="domain" description="Protein kinase" evidence="6">
    <location>
        <begin position="90"/>
        <end position="268"/>
    </location>
</feature>
<gene>
    <name evidence="7" type="ORF">PPENT_87.1.T1640044</name>
</gene>
<organism evidence="7 8">
    <name type="scientific">Paramecium pentaurelia</name>
    <dbReference type="NCBI Taxonomy" id="43138"/>
    <lineage>
        <taxon>Eukaryota</taxon>
        <taxon>Sar</taxon>
        <taxon>Alveolata</taxon>
        <taxon>Ciliophora</taxon>
        <taxon>Intramacronucleata</taxon>
        <taxon>Oligohymenophorea</taxon>
        <taxon>Peniculida</taxon>
        <taxon>Parameciidae</taxon>
        <taxon>Paramecium</taxon>
    </lineage>
</organism>
<dbReference type="AlphaFoldDB" id="A0A8S1YED2"/>
<accession>A0A8S1YED2</accession>
<keyword evidence="4" id="KW-0418">Kinase</keyword>
<dbReference type="EMBL" id="CAJJDO010000164">
    <property type="protein sequence ID" value="CAD8211568.1"/>
    <property type="molecule type" value="Genomic_DNA"/>
</dbReference>
<dbReference type="OrthoDB" id="300943at2759"/>
<reference evidence="7" key="1">
    <citation type="submission" date="2021-01" db="EMBL/GenBank/DDBJ databases">
        <authorList>
            <consortium name="Genoscope - CEA"/>
            <person name="William W."/>
        </authorList>
    </citation>
    <scope>NUCLEOTIDE SEQUENCE</scope>
</reference>
<dbReference type="Pfam" id="PF00069">
    <property type="entry name" value="Pkinase"/>
    <property type="match status" value="1"/>
</dbReference>
<evidence type="ECO:0000256" key="4">
    <source>
        <dbReference type="ARBA" id="ARBA00022777"/>
    </source>
</evidence>
<sequence>MNYNLKFECTFNNKPAYLICDKLNLEVKTKNENFKFIISLKLHFQWIYFERQIHEARIQNCSLKGSIQNLEKLKNFLDCRVMYLGAAELYEQYLVIKEDESKKAMIVKSMVNGQKYFCKVYKKEVKENEKQLLNEVKILRMLKQNKYIVRILEVYESQHNYYMIMEYLEHKLEQDYTHEENQIIIKEILNILEDLNNKSRILDQMDGLDMFDLHKIVLYLNGLSPKTVDFVNGIYPDIPSHGTNFLKSLLNNTQYRMNIKQALSHPFLKCIETDHQIVKAEMNLKFKHSFNNFQ</sequence>
<keyword evidence="3" id="KW-0547">Nucleotide-binding</keyword>
<keyword evidence="8" id="KW-1185">Reference proteome</keyword>
<evidence type="ECO:0000313" key="7">
    <source>
        <dbReference type="EMBL" id="CAD8211568.1"/>
    </source>
</evidence>
<dbReference type="FunFam" id="3.30.200.20:FF:001904">
    <property type="entry name" value="Uncharacterized protein"/>
    <property type="match status" value="1"/>
</dbReference>
<dbReference type="GO" id="GO:0005524">
    <property type="term" value="F:ATP binding"/>
    <property type="evidence" value="ECO:0007669"/>
    <property type="project" value="UniProtKB-KW"/>
</dbReference>
<dbReference type="PANTHER" id="PTHR24349">
    <property type="entry name" value="SERINE/THREONINE-PROTEIN KINASE"/>
    <property type="match status" value="1"/>
</dbReference>
<evidence type="ECO:0000313" key="8">
    <source>
        <dbReference type="Proteomes" id="UP000689195"/>
    </source>
</evidence>
<evidence type="ECO:0000259" key="6">
    <source>
        <dbReference type="SMART" id="SM00220"/>
    </source>
</evidence>
<keyword evidence="1" id="KW-0723">Serine/threonine-protein kinase</keyword>
<keyword evidence="2" id="KW-0808">Transferase</keyword>
<evidence type="ECO:0000256" key="1">
    <source>
        <dbReference type="ARBA" id="ARBA00022527"/>
    </source>
</evidence>
<dbReference type="GO" id="GO:0004674">
    <property type="term" value="F:protein serine/threonine kinase activity"/>
    <property type="evidence" value="ECO:0007669"/>
    <property type="project" value="UniProtKB-KW"/>
</dbReference>
<comment type="caution">
    <text evidence="7">The sequence shown here is derived from an EMBL/GenBank/DDBJ whole genome shotgun (WGS) entry which is preliminary data.</text>
</comment>
<evidence type="ECO:0000256" key="3">
    <source>
        <dbReference type="ARBA" id="ARBA00022741"/>
    </source>
</evidence>
<dbReference type="Proteomes" id="UP000689195">
    <property type="component" value="Unassembled WGS sequence"/>
</dbReference>
<keyword evidence="5" id="KW-0067">ATP-binding</keyword>
<dbReference type="SMART" id="SM00220">
    <property type="entry name" value="S_TKc"/>
    <property type="match status" value="1"/>
</dbReference>
<dbReference type="InterPro" id="IPR000719">
    <property type="entry name" value="Prot_kinase_dom"/>
</dbReference>
<dbReference type="InterPro" id="IPR050205">
    <property type="entry name" value="CDPK_Ser/Thr_kinases"/>
</dbReference>